<evidence type="ECO:0000313" key="4">
    <source>
        <dbReference type="Proteomes" id="UP000001625"/>
    </source>
</evidence>
<evidence type="ECO:0000256" key="1">
    <source>
        <dbReference type="ARBA" id="ARBA00022729"/>
    </source>
</evidence>
<feature type="chain" id="PRO_5003069944" evidence="2">
    <location>
        <begin position="18"/>
        <end position="190"/>
    </location>
</feature>
<evidence type="ECO:0000313" key="3">
    <source>
        <dbReference type="EMBL" id="ADE10609.1"/>
    </source>
</evidence>
<dbReference type="Pfam" id="PF19574">
    <property type="entry name" value="LolA_3"/>
    <property type="match status" value="1"/>
</dbReference>
<dbReference type="eggNOG" id="COG2834">
    <property type="taxonomic scope" value="Bacteria"/>
</dbReference>
<keyword evidence="3" id="KW-0812">Transmembrane</keyword>
<accession>D5CLM1</accession>
<evidence type="ECO:0000256" key="2">
    <source>
        <dbReference type="SAM" id="SignalP"/>
    </source>
</evidence>
<protein>
    <submittedName>
        <fullName evidence="3">Putative transmembrane protein</fullName>
    </submittedName>
</protein>
<feature type="signal peptide" evidence="2">
    <location>
        <begin position="1"/>
        <end position="17"/>
    </location>
</feature>
<dbReference type="STRING" id="580332.Slit_0367"/>
<dbReference type="AlphaFoldDB" id="D5CLM1"/>
<dbReference type="KEGG" id="slt:Slit_0367"/>
<dbReference type="SUPFAM" id="SSF89392">
    <property type="entry name" value="Prokaryotic lipoproteins and lipoprotein localization factors"/>
    <property type="match status" value="1"/>
</dbReference>
<dbReference type="Gene3D" id="2.50.20.10">
    <property type="entry name" value="Lipoprotein localisation LolA/LolB/LppX"/>
    <property type="match status" value="1"/>
</dbReference>
<dbReference type="InterPro" id="IPR004564">
    <property type="entry name" value="OM_lipoprot_carrier_LolA-like"/>
</dbReference>
<keyword evidence="4" id="KW-1185">Reference proteome</keyword>
<proteinExistence type="predicted"/>
<dbReference type="HOGENOM" id="CLU_091014_0_0_4"/>
<name>D5CLM1_SIDLE</name>
<dbReference type="CDD" id="cd16325">
    <property type="entry name" value="LolA"/>
    <property type="match status" value="1"/>
</dbReference>
<sequence length="190" mass="21455">MRLLFILLYLAPVVGHAESNAWGLPQLMQSLAQVQTSRGKFVEKKYMSVLNKPLESSGTLSFQAPGHLEKHTLIPRVENLVLDQGVLTIDNESRNIKRTLVLQEYPAVWAFVESIRSTLAGDLPTLERFYQIELEGDAAKWRMQLLPLEQKTRAVVRQIVITGRGNRVTGIETFESNADHSMMKVIEEAP</sequence>
<reference evidence="3 4" key="1">
    <citation type="submission" date="2010-03" db="EMBL/GenBank/DDBJ databases">
        <title>Complete sequence of Sideroxydans lithotrophicus ES-1.</title>
        <authorList>
            <consortium name="US DOE Joint Genome Institute"/>
            <person name="Lucas S."/>
            <person name="Copeland A."/>
            <person name="Lapidus A."/>
            <person name="Cheng J.-F."/>
            <person name="Bruce D."/>
            <person name="Goodwin L."/>
            <person name="Pitluck S."/>
            <person name="Munk A.C."/>
            <person name="Detter J.C."/>
            <person name="Han C."/>
            <person name="Tapia R."/>
            <person name="Larimer F."/>
            <person name="Land M."/>
            <person name="Hauser L."/>
            <person name="Kyrpides N."/>
            <person name="Ivanova N."/>
            <person name="Emerson D."/>
            <person name="Woyke T."/>
        </authorList>
    </citation>
    <scope>NUCLEOTIDE SEQUENCE [LARGE SCALE GENOMIC DNA]</scope>
    <source>
        <strain evidence="3 4">ES-1</strain>
    </source>
</reference>
<gene>
    <name evidence="3" type="ordered locus">Slit_0367</name>
</gene>
<dbReference type="InterPro" id="IPR029046">
    <property type="entry name" value="LolA/LolB/LppX"/>
</dbReference>
<keyword evidence="3" id="KW-0472">Membrane</keyword>
<organism evidence="3 4">
    <name type="scientific">Sideroxydans lithotrophicus (strain ES-1)</name>
    <dbReference type="NCBI Taxonomy" id="580332"/>
    <lineage>
        <taxon>Bacteria</taxon>
        <taxon>Pseudomonadati</taxon>
        <taxon>Pseudomonadota</taxon>
        <taxon>Betaproteobacteria</taxon>
        <taxon>Nitrosomonadales</taxon>
        <taxon>Gallionellaceae</taxon>
        <taxon>Sideroxydans</taxon>
    </lineage>
</organism>
<dbReference type="EMBL" id="CP001965">
    <property type="protein sequence ID" value="ADE10609.1"/>
    <property type="molecule type" value="Genomic_DNA"/>
</dbReference>
<dbReference type="Proteomes" id="UP000001625">
    <property type="component" value="Chromosome"/>
</dbReference>
<keyword evidence="1 2" id="KW-0732">Signal</keyword>